<feature type="chain" id="PRO_5020656853" description="SH3 domain-containing protein" evidence="1">
    <location>
        <begin position="21"/>
        <end position="448"/>
    </location>
</feature>
<dbReference type="Proteomes" id="UP000298781">
    <property type="component" value="Chromosome"/>
</dbReference>
<organism evidence="2 3">
    <name type="scientific">Phreatobacter stygius</name>
    <dbReference type="NCBI Taxonomy" id="1940610"/>
    <lineage>
        <taxon>Bacteria</taxon>
        <taxon>Pseudomonadati</taxon>
        <taxon>Pseudomonadota</taxon>
        <taxon>Alphaproteobacteria</taxon>
        <taxon>Hyphomicrobiales</taxon>
        <taxon>Phreatobacteraceae</taxon>
        <taxon>Phreatobacter</taxon>
    </lineage>
</organism>
<proteinExistence type="predicted"/>
<keyword evidence="1" id="KW-0732">Signal</keyword>
<sequence length="448" mass="47320">MKRLVLVLLTSAWLGGGAAAEISTPACSTDGLAWRTDAVFQAALHPALRHQRIDGILCRTVQVFALGHAGTRFTVLRSKVYERSSSSPGGVGAQLRVNLISVLRWDNGAGTVIGRFLVPYDVSRDAPSVAPEIAGDPANPVLTLAPGLAVAYRIEPGAVTPFRADAWVGQAERLVSRGAGIGQVLKVDFTRLEGRLVFFRGDADDPASPGSVSDRGSVLVVRLAWHGETLGLAHDDEARFESRAALTEPAEAAAAASEDAARARLRAGLPDGAEPCDLAGWSNDADPRGMNVRAAPSARARVLGQVPPARPLPAREAFGDQPVKSEFRILGFHDGWFLIDKIQAPGVAYGERYPVSLPRPFAGRGWVSAGLVGAAYANGGLPTGRLYRAPHADAATREALDEAGQPLSLDGSPRHILACSGAWALVETRAGTRGWWRSLCSNQATNCS</sequence>
<gene>
    <name evidence="2" type="ORF">E8M01_33675</name>
</gene>
<reference evidence="2 3" key="1">
    <citation type="submission" date="2019-04" db="EMBL/GenBank/DDBJ databases">
        <title>Phreatobacter aquaticus sp. nov.</title>
        <authorList>
            <person name="Choi A."/>
        </authorList>
    </citation>
    <scope>NUCLEOTIDE SEQUENCE [LARGE SCALE GENOMIC DNA]</scope>
    <source>
        <strain evidence="2 3">KCTC 52518</strain>
    </source>
</reference>
<dbReference type="AlphaFoldDB" id="A0A4D7B4L3"/>
<evidence type="ECO:0000256" key="1">
    <source>
        <dbReference type="SAM" id="SignalP"/>
    </source>
</evidence>
<keyword evidence="3" id="KW-1185">Reference proteome</keyword>
<dbReference type="RefSeq" id="WP_136964164.1">
    <property type="nucleotide sequence ID" value="NZ_CP039690.1"/>
</dbReference>
<dbReference type="KEGG" id="pstg:E8M01_33675"/>
<accession>A0A4D7B4L3</accession>
<evidence type="ECO:0000313" key="2">
    <source>
        <dbReference type="EMBL" id="QCI68749.1"/>
    </source>
</evidence>
<dbReference type="EMBL" id="CP039690">
    <property type="protein sequence ID" value="QCI68749.1"/>
    <property type="molecule type" value="Genomic_DNA"/>
</dbReference>
<dbReference type="OrthoDB" id="7596208at2"/>
<protein>
    <recommendedName>
        <fullName evidence="4">SH3 domain-containing protein</fullName>
    </recommendedName>
</protein>
<evidence type="ECO:0008006" key="4">
    <source>
        <dbReference type="Google" id="ProtNLM"/>
    </source>
</evidence>
<feature type="signal peptide" evidence="1">
    <location>
        <begin position="1"/>
        <end position="20"/>
    </location>
</feature>
<name>A0A4D7B4L3_9HYPH</name>
<evidence type="ECO:0000313" key="3">
    <source>
        <dbReference type="Proteomes" id="UP000298781"/>
    </source>
</evidence>